<reference evidence="1" key="1">
    <citation type="submission" date="2021-03" db="EMBL/GenBank/DDBJ databases">
        <authorList>
            <person name="Bekaert M."/>
        </authorList>
    </citation>
    <scope>NUCLEOTIDE SEQUENCE</scope>
</reference>
<comment type="caution">
    <text evidence="1">The sequence shown here is derived from an EMBL/GenBank/DDBJ whole genome shotgun (WGS) entry which is preliminary data.</text>
</comment>
<sequence>MSSKYMRDFVIDCNTRHAHLPMTGLLKIQWKPLKNIVLDGSIHYTNIGTLDSKLELTTPFQQARRVVLTATHKMDRLDWIAESELEFAPMRKVSAAVRYNTGLEKLVRLEITTPFPQFQKMSTGAYFKFITQPSHWENKVDFEIVPVVGQIMATTTWQYNTKTKGTFRLDLHFRQYRSCLPRWRYRQKEYVKDKLEGFHRRVQLKYKRTQNIIIETILVTRPKIFGIVEVKMPVRGYETVKLSVGHKGTTLKDFHTTFDYETNGKKVELEALFDIVGDIKGKLMLTSPFETIKIVKIEYSHEGTSANFKTHGETVFDDYKVESDVVFTHNNQQTTGSFTFRSPWKVAEDVMLTFNKDGTMKKFTFNGEAGYESGSKYVVVLKHSLEGKDAATDLVIQNPLTDDIIMKVSYDNRRRGFTTIIQGSVGTDSSMKVVTTYKLKNYDLDLDLSLKTVIKGETQESNLVFENKGQLADFTCMGKVKTSYANIDEVIKIAFKGSNKIDDIDAKFEIQDTLKPISIVTGLKSFRKDGKLIIEAQYNDITLKSELNTADITGKYSGKMSVRTKYVDYEHFEMEVNHVRSDRYTAKNTITIKPFTYKPVVIESDIRFMGITMFEADIKLTSGFKGLENIDGKLVHKGNYEDFESSLTLNKANMVPIKLEARLNAIILSKH</sequence>
<gene>
    <name evidence="1" type="ORF">MEDL_49540</name>
</gene>
<dbReference type="Proteomes" id="UP000683360">
    <property type="component" value="Unassembled WGS sequence"/>
</dbReference>
<proteinExistence type="predicted"/>
<organism evidence="1 2">
    <name type="scientific">Mytilus edulis</name>
    <name type="common">Blue mussel</name>
    <dbReference type="NCBI Taxonomy" id="6550"/>
    <lineage>
        <taxon>Eukaryota</taxon>
        <taxon>Metazoa</taxon>
        <taxon>Spiralia</taxon>
        <taxon>Lophotrochozoa</taxon>
        <taxon>Mollusca</taxon>
        <taxon>Bivalvia</taxon>
        <taxon>Autobranchia</taxon>
        <taxon>Pteriomorphia</taxon>
        <taxon>Mytilida</taxon>
        <taxon>Mytiloidea</taxon>
        <taxon>Mytilidae</taxon>
        <taxon>Mytilinae</taxon>
        <taxon>Mytilus</taxon>
    </lineage>
</organism>
<evidence type="ECO:0000313" key="2">
    <source>
        <dbReference type="Proteomes" id="UP000683360"/>
    </source>
</evidence>
<dbReference type="AlphaFoldDB" id="A0A8S3U4K9"/>
<protein>
    <submittedName>
        <fullName evidence="1">Uncharacterized protein</fullName>
    </submittedName>
</protein>
<accession>A0A8S3U4K9</accession>
<keyword evidence="2" id="KW-1185">Reference proteome</keyword>
<evidence type="ECO:0000313" key="1">
    <source>
        <dbReference type="EMBL" id="CAG2237077.1"/>
    </source>
</evidence>
<dbReference type="OrthoDB" id="10345968at2759"/>
<dbReference type="EMBL" id="CAJPWZ010002374">
    <property type="protein sequence ID" value="CAG2237077.1"/>
    <property type="molecule type" value="Genomic_DNA"/>
</dbReference>
<name>A0A8S3U4K9_MYTED</name>